<evidence type="ECO:0000256" key="2">
    <source>
        <dbReference type="ARBA" id="ARBA00022737"/>
    </source>
</evidence>
<dbReference type="Proteomes" id="UP000823749">
    <property type="component" value="Chromosome 5"/>
</dbReference>
<feature type="repeat" description="HEAT" evidence="3">
    <location>
        <begin position="1714"/>
        <end position="1749"/>
    </location>
</feature>
<dbReference type="SUPFAM" id="SSF48371">
    <property type="entry name" value="ARM repeat"/>
    <property type="match status" value="4"/>
</dbReference>
<organism evidence="7 8">
    <name type="scientific">Rhododendron griersonianum</name>
    <dbReference type="NCBI Taxonomy" id="479676"/>
    <lineage>
        <taxon>Eukaryota</taxon>
        <taxon>Viridiplantae</taxon>
        <taxon>Streptophyta</taxon>
        <taxon>Embryophyta</taxon>
        <taxon>Tracheophyta</taxon>
        <taxon>Spermatophyta</taxon>
        <taxon>Magnoliopsida</taxon>
        <taxon>eudicotyledons</taxon>
        <taxon>Gunneridae</taxon>
        <taxon>Pentapetalae</taxon>
        <taxon>asterids</taxon>
        <taxon>Ericales</taxon>
        <taxon>Ericaceae</taxon>
        <taxon>Ericoideae</taxon>
        <taxon>Rhodoreae</taxon>
        <taxon>Rhododendron</taxon>
    </lineage>
</organism>
<dbReference type="Pfam" id="PF24993">
    <property type="entry name" value="GNC1_N"/>
    <property type="match status" value="1"/>
</dbReference>
<feature type="region of interest" description="Disordered" evidence="4">
    <location>
        <begin position="760"/>
        <end position="795"/>
    </location>
</feature>
<evidence type="ECO:0000256" key="5">
    <source>
        <dbReference type="SAM" id="Phobius"/>
    </source>
</evidence>
<dbReference type="Pfam" id="PF23271">
    <property type="entry name" value="HEAT_GCN1"/>
    <property type="match status" value="1"/>
</dbReference>
<dbReference type="PROSITE" id="PS50077">
    <property type="entry name" value="HEAT_REPEAT"/>
    <property type="match status" value="5"/>
</dbReference>
<dbReference type="GO" id="GO:0019887">
    <property type="term" value="F:protein kinase regulator activity"/>
    <property type="evidence" value="ECO:0007669"/>
    <property type="project" value="TreeGrafter"/>
</dbReference>
<keyword evidence="5" id="KW-0812">Transmembrane</keyword>
<keyword evidence="5" id="KW-1133">Transmembrane helix</keyword>
<evidence type="ECO:0000256" key="1">
    <source>
        <dbReference type="ARBA" id="ARBA00007366"/>
    </source>
</evidence>
<dbReference type="GO" id="GO:0034198">
    <property type="term" value="P:cellular response to amino acid starvation"/>
    <property type="evidence" value="ECO:0007669"/>
    <property type="project" value="TreeGrafter"/>
</dbReference>
<keyword evidence="8" id="KW-1185">Reference proteome</keyword>
<sequence length="2642" mass="288383">MATDSAVESLAAVAESVSTRSTKARVRIFRDKIPSILDNTVVVGIIFKTLYIYDDRGSRKAVDDVIAKALCEVTFMKSFAATIVQFMEKQLKFQSHVGCYRLLKWSCLLLSKSQFASVSKNAMCRVAAAQASLLHLAMQGSFRERRACKQAFFHLFSESPDISKTYVEELKDMRIPYNDNPELLGLLLEFSSSVPSLFDRWKPTFLDIYVKAVLNAREKPAKGLSEALLPLFTHLAHEDFRSIVVPSSVKMLKRNPELVLESVGILLKSVKFDLSKYATEILSVVLPQARHADERRRLEALAIVGCLSEKSSNPDAVEAMFSAVKSVIGGSEGRLTFPYQRVGMINAVQELSSVPDGKYLSSLSQSICSFLLSCYKDDGNEEVKLASLSAMASWGARCPDAIQPDVVSFIGSGLKEKETLRRGHLRSLRVMCKNADAVVRISSLLVPLTQLVKSGFTKAAQRLDGIYALLCVAKIAVIDIKADEILLREKIWSLIAQSEPSLVPVTMASKLLVEDCLACLDLLEVLLVDHPQRVLESFPVRLLLQSILYLLCHPSWDIRRVAYDSTKKIIAAAPQLSEAIFLEFSCYLSAVGEKVVLLKSSLHMEGKAIAYNFQYITDGSTLAIIPLSQRLQKCLQTNGFDVIGLISADVGNMCKGLLGSTGLMSTNPFNQDAAIYSLSTLMSITPRDTFIEFEKHLHNLPDHSAHDTLSESDIQIFRTPEGMLSSEQGVYVAESIASKNTKQAKGRFRVYDDHEVVDEVSSNHSVKREHAGVGKKESGKLAKKADKGKTAKEEAREMQLKDEALTREKVSVIQKNLSLMLRALGEMAIANPIFTHSQLPSLVSFVTPLLRSPIVSDVAYETMVKLSSCIAAPLCNWAIDIATALRLILTEEVTVLWDLIPSISNGEANERPSLGLFERVVNGLSISCKSGPLPVDSFTVIFPIMERILLSSKKTGLHDDILRILFLHMDPVLPLPRLRMLSVLYHVLGSVPAYQASIAPALNELCLGLQPNEVASALYGVYAKDVHVRMACLNAVKCIPAVASRSLPQNVEVATSIWIALHDPEKSVAGVAEDVWDRYGFDFGTDYSGLFKALSHVNYNVRSAAAEALAAALDENLDTIQESLSTLFSLYIRDVGFGEDNIDAGWIGRQGIALALHSAADVLRNKDLPVVITFLISRALADTNLDVRGRMINAGITIIDKHGRDNVALLFPIFENYLNKQASDEERYDLVREGVVIFTGALAKHLEKDDPKVLTVVEKLLDVLNTPSESVQRAVSTCLSPLMQSKQEDAPALVSRLLNQLMKSDKYGERRGAAFGLAGVVKGFGIPCLKKYGIAAALREGLVDRNSAKSREGALLAFECLCEKLGRLFEPYVIQMLPLLLVSFSDQVVAVREAAECAARAMMSQLSAQGVKLVLPSLLKGLDDKAWRTKQSSVQLLGAMAYCAPQQLSQCLPKVVPKLTEVLTDTHPKVQSAGQTALQQVVGSVIKNPEISALVPTLLMGLSDPNDYTKHSLDILLQTTFINSIDAPSLALLVPIVHRGLRERSAETKKKAAQIVGNMCSLVTEPKDMIPYIRLLLPEVKKVLVDPIPEVRSVAARAIGSLIRGMGEENFPDLVPWLLDTLKSDGSNVERSGAAQGLSEVRVCGLLIIVFFLFGTLLSLVLAALGKVYFEQILPDIIRNCSHQKASVRDGYLTLFKYLPRSLGIQFQNYLQQVLPAILDGLADENESVREAALSAGHVLVEHYATTYVLLVVHLIVPNFRALHNFEVDLGSRNYKFMEVISIMSLPLLLPAVEDGIFSDSWRIRQSSVELLGDLLFKVAGTSGKALLEGGSDDEGASTEAQGRAIIEVLGREKRNEVLAALYMVRTDVSITVRQAALHVWKTIVANTPKTLKEIMPVLMNTLISSLASPSSERRQVAGRSLGELVRKLGERVLPLIIPILSQGLNDSNGSRRQGVCIGLSEVMASAGKSQLLSFMDELIPTIRTALCDSMPEVRESAGLAFSTLYKSAGMQAIDEIIPTLLHALEDDQTSDTALDGLKQILSVRTTAVLPHILPKLVHLPLSAFNAHALGALAEVAGPGLDFHLSTIVPALLAAMGDDNMEVQTLAKKAAETVVLVIDEEGIEPLISELLKGVGDHQASIKQSSSYLIGYFFKNSKLYLVDEAPNMISTLIILLSDSDSTTVAVAWEALSRVVTSVPKELLPSYIKLVRDAVSTSRDKERRKRKGGPVVIPGLCLPKALQPLLPIFLQGLMSGSAELREQAAQGLGELIEVTSEQALKEFVIPITGPLIRIIGDRFPWQVKSAILSTLSVMISKGGMALKPFLPQLQTTFIKCLQDNTRTVRSSAALALGKLSALSTRVDPLVGDLLSSLQASDGGVRDAILAALRGVLKHAGKSVSSTFRTRVYTALKDLIYNDEDRIRASASSMLGIISKYMEDGQLSELLDELLNSASSSSWSASHGSVLVISSMLRHNPSLLCASPKFSIVVHFLKESLKDDKFPVRESSTKALGRLLLHQTRSEPSNTSAHLETLISLVTAMQDDSSEVRRRALSALKAVAKANPTAVMNHVVIYGPALSECLKDGNTPVRLAAERCALHSFQLARGTDNVQAAQRFISGLDARRLSKFAEHSDDSEDSEDDLSSG</sequence>
<dbReference type="Pfam" id="PF02985">
    <property type="entry name" value="HEAT"/>
    <property type="match status" value="1"/>
</dbReference>
<feature type="domain" description="TOG" evidence="6">
    <location>
        <begin position="1282"/>
        <end position="1512"/>
    </location>
</feature>
<reference evidence="7" key="1">
    <citation type="submission" date="2020-08" db="EMBL/GenBank/DDBJ databases">
        <title>Plant Genome Project.</title>
        <authorList>
            <person name="Zhang R.-G."/>
        </authorList>
    </citation>
    <scope>NUCLEOTIDE SEQUENCE</scope>
    <source>
        <strain evidence="7">WSP0</strain>
        <tissue evidence="7">Leaf</tissue>
    </source>
</reference>
<evidence type="ECO:0000313" key="8">
    <source>
        <dbReference type="Proteomes" id="UP000823749"/>
    </source>
</evidence>
<feature type="domain" description="TOG" evidence="6">
    <location>
        <begin position="1776"/>
        <end position="2034"/>
    </location>
</feature>
<evidence type="ECO:0000313" key="7">
    <source>
        <dbReference type="EMBL" id="KAG5549671.1"/>
    </source>
</evidence>
<dbReference type="GO" id="GO:0005829">
    <property type="term" value="C:cytosol"/>
    <property type="evidence" value="ECO:0007669"/>
    <property type="project" value="TreeGrafter"/>
</dbReference>
<name>A0AAV6KB57_9ERIC</name>
<keyword evidence="2" id="KW-0677">Repeat</keyword>
<dbReference type="GO" id="GO:0006417">
    <property type="term" value="P:regulation of translation"/>
    <property type="evidence" value="ECO:0007669"/>
    <property type="project" value="TreeGrafter"/>
</dbReference>
<feature type="repeat" description="HEAT" evidence="3">
    <location>
        <begin position="1979"/>
        <end position="2016"/>
    </location>
</feature>
<dbReference type="PANTHER" id="PTHR23346:SF7">
    <property type="entry name" value="STALLED RIBOSOME SENSOR GCN1"/>
    <property type="match status" value="1"/>
</dbReference>
<dbReference type="Pfam" id="PF24987">
    <property type="entry name" value="HEAT_EF3_N"/>
    <property type="match status" value="1"/>
</dbReference>
<feature type="transmembrane region" description="Helical" evidence="5">
    <location>
        <begin position="1646"/>
        <end position="1670"/>
    </location>
</feature>
<dbReference type="Pfam" id="PF24984">
    <property type="entry name" value="HEAT_EF3_GNC1"/>
    <property type="match status" value="1"/>
</dbReference>
<keyword evidence="5" id="KW-0472">Membrane</keyword>
<protein>
    <recommendedName>
        <fullName evidence="6">TOG domain-containing protein</fullName>
    </recommendedName>
</protein>
<comment type="similarity">
    <text evidence="1">Belongs to the GCN1 family.</text>
</comment>
<evidence type="ECO:0000259" key="6">
    <source>
        <dbReference type="SMART" id="SM01349"/>
    </source>
</evidence>
<dbReference type="Gene3D" id="1.25.10.10">
    <property type="entry name" value="Leucine-rich Repeat Variant"/>
    <property type="match status" value="7"/>
</dbReference>
<comment type="caution">
    <text evidence="7">The sequence shown here is derived from an EMBL/GenBank/DDBJ whole genome shotgun (WGS) entry which is preliminary data.</text>
</comment>
<dbReference type="InterPro" id="IPR057546">
    <property type="entry name" value="HEAT_GCN1"/>
</dbReference>
<accession>A0AAV6KB57</accession>
<dbReference type="InterPro" id="IPR021133">
    <property type="entry name" value="HEAT_type_2"/>
</dbReference>
<feature type="compositionally biased region" description="Basic and acidic residues" evidence="4">
    <location>
        <begin position="766"/>
        <end position="795"/>
    </location>
</feature>
<dbReference type="InterPro" id="IPR034085">
    <property type="entry name" value="TOG"/>
</dbReference>
<dbReference type="PANTHER" id="PTHR23346">
    <property type="entry name" value="TRANSLATIONAL ACTIVATOR GCN1-RELATED"/>
    <property type="match status" value="1"/>
</dbReference>
<dbReference type="Pfam" id="PF13513">
    <property type="entry name" value="HEAT_EZ"/>
    <property type="match status" value="1"/>
</dbReference>
<dbReference type="InterPro" id="IPR011989">
    <property type="entry name" value="ARM-like"/>
</dbReference>
<dbReference type="EMBL" id="JACTNZ010000005">
    <property type="protein sequence ID" value="KAG5549671.1"/>
    <property type="molecule type" value="Genomic_DNA"/>
</dbReference>
<feature type="repeat" description="HEAT" evidence="3">
    <location>
        <begin position="2243"/>
        <end position="2281"/>
    </location>
</feature>
<evidence type="ECO:0000256" key="3">
    <source>
        <dbReference type="PROSITE-ProRule" id="PRU00103"/>
    </source>
</evidence>
<evidence type="ECO:0000256" key="4">
    <source>
        <dbReference type="SAM" id="MobiDB-lite"/>
    </source>
</evidence>
<dbReference type="FunFam" id="1.25.10.10:FF:000162">
    <property type="entry name" value="GCN1, eIF2 alpha kinase activator homolog"/>
    <property type="match status" value="1"/>
</dbReference>
<proteinExistence type="inferred from homology"/>
<dbReference type="FunFam" id="1.25.10.10:FF:000096">
    <property type="entry name" value="eIF-2-alpha kinase activator gcn1"/>
    <property type="match status" value="1"/>
</dbReference>
<dbReference type="InterPro" id="IPR056810">
    <property type="entry name" value="GNC1-like_N"/>
</dbReference>
<dbReference type="InterPro" id="IPR000357">
    <property type="entry name" value="HEAT"/>
</dbReference>
<gene>
    <name evidence="7" type="ORF">RHGRI_014840</name>
</gene>
<feature type="repeat" description="HEAT" evidence="3">
    <location>
        <begin position="1576"/>
        <end position="1614"/>
    </location>
</feature>
<feature type="repeat" description="HEAT" evidence="3">
    <location>
        <begin position="2088"/>
        <end position="2126"/>
    </location>
</feature>
<dbReference type="SMART" id="SM01349">
    <property type="entry name" value="TOG"/>
    <property type="match status" value="2"/>
</dbReference>
<dbReference type="InterPro" id="IPR016024">
    <property type="entry name" value="ARM-type_fold"/>
</dbReference>
<dbReference type="Pfam" id="PF25786">
    <property type="entry name" value="HEAT_GCN1_C"/>
    <property type="match status" value="1"/>
</dbReference>